<dbReference type="Proteomes" id="UP000265520">
    <property type="component" value="Unassembled WGS sequence"/>
</dbReference>
<dbReference type="AlphaFoldDB" id="A0A392QRQ5"/>
<feature type="non-terminal residue" evidence="1">
    <location>
        <position position="1"/>
    </location>
</feature>
<accession>A0A392QRQ5</accession>
<organism evidence="1 2">
    <name type="scientific">Trifolium medium</name>
    <dbReference type="NCBI Taxonomy" id="97028"/>
    <lineage>
        <taxon>Eukaryota</taxon>
        <taxon>Viridiplantae</taxon>
        <taxon>Streptophyta</taxon>
        <taxon>Embryophyta</taxon>
        <taxon>Tracheophyta</taxon>
        <taxon>Spermatophyta</taxon>
        <taxon>Magnoliopsida</taxon>
        <taxon>eudicotyledons</taxon>
        <taxon>Gunneridae</taxon>
        <taxon>Pentapetalae</taxon>
        <taxon>rosids</taxon>
        <taxon>fabids</taxon>
        <taxon>Fabales</taxon>
        <taxon>Fabaceae</taxon>
        <taxon>Papilionoideae</taxon>
        <taxon>50 kb inversion clade</taxon>
        <taxon>NPAAA clade</taxon>
        <taxon>Hologalegina</taxon>
        <taxon>IRL clade</taxon>
        <taxon>Trifolieae</taxon>
        <taxon>Trifolium</taxon>
    </lineage>
</organism>
<evidence type="ECO:0000313" key="1">
    <source>
        <dbReference type="EMBL" id="MCI25945.1"/>
    </source>
</evidence>
<protein>
    <submittedName>
        <fullName evidence="1">Uncharacterized protein</fullName>
    </submittedName>
</protein>
<keyword evidence="2" id="KW-1185">Reference proteome</keyword>
<comment type="caution">
    <text evidence="1">The sequence shown here is derived from an EMBL/GenBank/DDBJ whole genome shotgun (WGS) entry which is preliminary data.</text>
</comment>
<reference evidence="1 2" key="1">
    <citation type="journal article" date="2018" name="Front. Plant Sci.">
        <title>Red Clover (Trifolium pratense) and Zigzag Clover (T. medium) - A Picture of Genomic Similarities and Differences.</title>
        <authorList>
            <person name="Dluhosova J."/>
            <person name="Istvanek J."/>
            <person name="Nedelnik J."/>
            <person name="Repkova J."/>
        </authorList>
    </citation>
    <scope>NUCLEOTIDE SEQUENCE [LARGE SCALE GENOMIC DNA]</scope>
    <source>
        <strain evidence="2">cv. 10/8</strain>
        <tissue evidence="1">Leaf</tissue>
    </source>
</reference>
<name>A0A392QRQ5_9FABA</name>
<dbReference type="EMBL" id="LXQA010150345">
    <property type="protein sequence ID" value="MCI25945.1"/>
    <property type="molecule type" value="Genomic_DNA"/>
</dbReference>
<proteinExistence type="predicted"/>
<evidence type="ECO:0000313" key="2">
    <source>
        <dbReference type="Proteomes" id="UP000265520"/>
    </source>
</evidence>
<sequence length="64" mass="7086">PPFRPPATINPAAPDHRFDYLQPPPTTTVMSPLTIAATYLSIITPTTIDHHYTITPTVTIHYSD</sequence>